<organism evidence="2 3">
    <name type="scientific">Agathobacter rectalis</name>
    <dbReference type="NCBI Taxonomy" id="39491"/>
    <lineage>
        <taxon>Bacteria</taxon>
        <taxon>Bacillati</taxon>
        <taxon>Bacillota</taxon>
        <taxon>Clostridia</taxon>
        <taxon>Lachnospirales</taxon>
        <taxon>Lachnospiraceae</taxon>
        <taxon>Agathobacter</taxon>
    </lineage>
</organism>
<comment type="caution">
    <text evidence="2">The sequence shown here is derived from an EMBL/GenBank/DDBJ whole genome shotgun (WGS) entry which is preliminary data.</text>
</comment>
<dbReference type="AlphaFoldDB" id="A0A413QW51"/>
<dbReference type="Pfam" id="PF14319">
    <property type="entry name" value="Zn_Tnp_IS91"/>
    <property type="match status" value="1"/>
</dbReference>
<reference evidence="2 3" key="1">
    <citation type="submission" date="2018-08" db="EMBL/GenBank/DDBJ databases">
        <title>A genome reference for cultivated species of the human gut microbiota.</title>
        <authorList>
            <person name="Zou Y."/>
            <person name="Xue W."/>
            <person name="Luo G."/>
        </authorList>
    </citation>
    <scope>NUCLEOTIDE SEQUENCE [LARGE SCALE GENOMIC DNA]</scope>
    <source>
        <strain evidence="2 3">AM44-1AT</strain>
    </source>
</reference>
<feature type="domain" description="Transposase zinc-binding" evidence="1">
    <location>
        <begin position="10"/>
        <end position="99"/>
    </location>
</feature>
<sequence length="138" mass="15736">MSKDCTIQDVFHHFYSSFESTHDISPTQRKAAYHIMNCKTGAFGVNVSVCEDCGCISVHYNSCRDRCCPMCQEFPKEKWVDARREDILDAPYFHVVFTVPEELNPIIYSNQKFLYAALYHAASDTLSELAADSKYLGT</sequence>
<dbReference type="PANTHER" id="PTHR37023">
    <property type="entry name" value="TRANSPOSASE"/>
    <property type="match status" value="1"/>
</dbReference>
<proteinExistence type="predicted"/>
<dbReference type="PANTHER" id="PTHR37023:SF1">
    <property type="entry name" value="ISSOD25 TRANSPOSASE TNPA_ISSOD25"/>
    <property type="match status" value="1"/>
</dbReference>
<evidence type="ECO:0000259" key="1">
    <source>
        <dbReference type="Pfam" id="PF14319"/>
    </source>
</evidence>
<evidence type="ECO:0000313" key="3">
    <source>
        <dbReference type="Proteomes" id="UP000286341"/>
    </source>
</evidence>
<feature type="non-terminal residue" evidence="2">
    <location>
        <position position="138"/>
    </location>
</feature>
<dbReference type="Proteomes" id="UP000286341">
    <property type="component" value="Unassembled WGS sequence"/>
</dbReference>
<evidence type="ECO:0000313" key="2">
    <source>
        <dbReference type="EMBL" id="RHA12685.1"/>
    </source>
</evidence>
<gene>
    <name evidence="2" type="ORF">DW948_09150</name>
</gene>
<protein>
    <submittedName>
        <fullName evidence="2">IS91 family transposase</fullName>
    </submittedName>
</protein>
<dbReference type="RefSeq" id="WP_306764685.1">
    <property type="nucleotide sequence ID" value="NZ_QSEY01000011.1"/>
</dbReference>
<accession>A0A413QW51</accession>
<dbReference type="InterPro" id="IPR026889">
    <property type="entry name" value="Zn_Tnp"/>
</dbReference>
<dbReference type="EMBL" id="QSFB01000012">
    <property type="protein sequence ID" value="RHA12685.1"/>
    <property type="molecule type" value="Genomic_DNA"/>
</dbReference>
<name>A0A413QW51_9FIRM</name>